<evidence type="ECO:0000256" key="7">
    <source>
        <dbReference type="ARBA" id="ARBA00047820"/>
    </source>
</evidence>
<dbReference type="PANTHER" id="PTHR47618:SF1">
    <property type="entry name" value="BIFUNCTIONAL OLIGORIBONUCLEASE AND PAP PHOSPHATASE NRNA"/>
    <property type="match status" value="1"/>
</dbReference>
<dbReference type="GeneID" id="92904103"/>
<comment type="subcellular location">
    <subcellularLocation>
        <location evidence="1 8">Cytoplasm</location>
    </subcellularLocation>
</comment>
<evidence type="ECO:0000256" key="8">
    <source>
        <dbReference type="HAMAP-Rule" id="MF_00207"/>
    </source>
</evidence>
<dbReference type="AlphaFoldDB" id="A0A0X8FCT8"/>
<keyword evidence="12" id="KW-1185">Reference proteome</keyword>
<dbReference type="InterPro" id="IPR022934">
    <property type="entry name" value="Mn-dep_inorganic_PyrPase"/>
</dbReference>
<dbReference type="SMART" id="SM01131">
    <property type="entry name" value="DHHA2"/>
    <property type="match status" value="1"/>
</dbReference>
<keyword evidence="4 8" id="KW-0479">Metal-binding</keyword>
<name>A0A0X8FCT8_9LACT</name>
<keyword evidence="3 8" id="KW-0963">Cytoplasm</keyword>
<dbReference type="KEGG" id="asan:AWM72_08480"/>
<keyword evidence="5 8" id="KW-0378">Hydrolase</keyword>
<dbReference type="PANTHER" id="PTHR47618">
    <property type="entry name" value="BIFUNCTIONAL OLIGORIBONUCLEASE AND PAP PHOSPHATASE NRNA"/>
    <property type="match status" value="1"/>
</dbReference>
<feature type="binding site" evidence="8">
    <location>
        <position position="149"/>
    </location>
    <ligand>
        <name>Mn(2+)</name>
        <dbReference type="ChEBI" id="CHEBI:29035"/>
        <label>2</label>
    </ligand>
</feature>
<dbReference type="EC" id="3.6.1.1" evidence="8"/>
<dbReference type="Gene3D" id="3.90.1640.10">
    <property type="entry name" value="inorganic pyrophosphatase (n-terminal core)"/>
    <property type="match status" value="1"/>
</dbReference>
<evidence type="ECO:0000256" key="6">
    <source>
        <dbReference type="ARBA" id="ARBA00023211"/>
    </source>
</evidence>
<organism evidence="10 12">
    <name type="scientific">Aerococcus sanguinicola</name>
    <dbReference type="NCBI Taxonomy" id="119206"/>
    <lineage>
        <taxon>Bacteria</taxon>
        <taxon>Bacillati</taxon>
        <taxon>Bacillota</taxon>
        <taxon>Bacilli</taxon>
        <taxon>Lactobacillales</taxon>
        <taxon>Aerococcaceae</taxon>
        <taxon>Aerococcus</taxon>
    </lineage>
</organism>
<dbReference type="Gene3D" id="3.10.310.20">
    <property type="entry name" value="DHHA2 domain"/>
    <property type="match status" value="1"/>
</dbReference>
<feature type="domain" description="DHHA2" evidence="9">
    <location>
        <begin position="181"/>
        <end position="309"/>
    </location>
</feature>
<dbReference type="SUPFAM" id="SSF64182">
    <property type="entry name" value="DHH phosphoesterases"/>
    <property type="match status" value="1"/>
</dbReference>
<dbReference type="GO" id="GO:0030145">
    <property type="term" value="F:manganese ion binding"/>
    <property type="evidence" value="ECO:0007669"/>
    <property type="project" value="UniProtKB-UniRule"/>
</dbReference>
<dbReference type="InterPro" id="IPR038222">
    <property type="entry name" value="DHHA2_dom_sf"/>
</dbReference>
<evidence type="ECO:0000256" key="1">
    <source>
        <dbReference type="ARBA" id="ARBA00004496"/>
    </source>
</evidence>
<dbReference type="FunFam" id="3.90.1640.10:FF:000001">
    <property type="entry name" value="Probable manganese-dependent inorganic pyrophosphatase"/>
    <property type="match status" value="1"/>
</dbReference>
<dbReference type="EMBL" id="CP014160">
    <property type="protein sequence ID" value="AMB94789.1"/>
    <property type="molecule type" value="Genomic_DNA"/>
</dbReference>
<evidence type="ECO:0000256" key="4">
    <source>
        <dbReference type="ARBA" id="ARBA00022723"/>
    </source>
</evidence>
<comment type="catalytic activity">
    <reaction evidence="7 8">
        <text>diphosphate + H2O = 2 phosphate + H(+)</text>
        <dbReference type="Rhea" id="RHEA:24576"/>
        <dbReference type="ChEBI" id="CHEBI:15377"/>
        <dbReference type="ChEBI" id="CHEBI:15378"/>
        <dbReference type="ChEBI" id="CHEBI:33019"/>
        <dbReference type="ChEBI" id="CHEBI:43474"/>
        <dbReference type="EC" id="3.6.1.1"/>
    </reaction>
</comment>
<evidence type="ECO:0000256" key="3">
    <source>
        <dbReference type="ARBA" id="ARBA00022490"/>
    </source>
</evidence>
<dbReference type="Proteomes" id="UP000234239">
    <property type="component" value="Unassembled WGS sequence"/>
</dbReference>
<comment type="cofactor">
    <cofactor evidence="8">
        <name>Mn(2+)</name>
        <dbReference type="ChEBI" id="CHEBI:29035"/>
    </cofactor>
    <text evidence="8">Binds 2 manganese ions per subunit.</text>
</comment>
<feature type="binding site" evidence="8">
    <location>
        <position position="75"/>
    </location>
    <ligand>
        <name>Mn(2+)</name>
        <dbReference type="ChEBI" id="CHEBI:29035"/>
        <label>1</label>
    </ligand>
</feature>
<gene>
    <name evidence="8" type="primary">ppaC</name>
    <name evidence="10" type="ORF">AWM72_08480</name>
    <name evidence="11" type="ORF">CYJ28_01275</name>
</gene>
<dbReference type="InterPro" id="IPR004097">
    <property type="entry name" value="DHHA2"/>
</dbReference>
<dbReference type="HAMAP" id="MF_00207">
    <property type="entry name" value="PPase_C"/>
    <property type="match status" value="1"/>
</dbReference>
<dbReference type="OrthoDB" id="9766150at2"/>
<reference evidence="12" key="2">
    <citation type="submission" date="2016-01" db="EMBL/GenBank/DDBJ databases">
        <title>Six Aerococcus type strain genome sequencing and assembly using PacBio and Illumina Hiseq.</title>
        <authorList>
            <person name="Carkaci D."/>
            <person name="Dargis R."/>
            <person name="Nielsen X.C."/>
            <person name="Skovgaard O."/>
            <person name="Fuursted K."/>
            <person name="Christensen J.J."/>
        </authorList>
    </citation>
    <scope>NUCLEOTIDE SEQUENCE [LARGE SCALE GENOMIC DNA]</scope>
    <source>
        <strain evidence="12">CCUG43001</strain>
    </source>
</reference>
<reference evidence="10 12" key="1">
    <citation type="journal article" date="2016" name="Genome Announc.">
        <title>Complete Genome Sequences of Aerococcus christensenii CCUG 28831T, Aerococcus sanguinicola CCUG 43001T, Aerococcus urinae CCUG 36881T, Aerococcus urinaeequi CCUG 28094T, Aerococcus urinaehominis CCUG 42038 BT, and Aerococcus viridans CCUG 4311T.</title>
        <authorList>
            <person name="Carkaci D."/>
            <person name="Dargis R."/>
            <person name="Nielsen X.C."/>
            <person name="Skovgaard O."/>
            <person name="Fuursted K."/>
            <person name="Christensen J.J."/>
        </authorList>
    </citation>
    <scope>NUCLEOTIDE SEQUENCE [LARGE SCALE GENOMIC DNA]</scope>
    <source>
        <strain evidence="10 12">CCUG43001</strain>
    </source>
</reference>
<reference evidence="11 13" key="3">
    <citation type="submission" date="2017-12" db="EMBL/GenBank/DDBJ databases">
        <title>Phylogenetic diversity of female urinary microbiome.</title>
        <authorList>
            <person name="Thomas-White K."/>
            <person name="Wolfe A.J."/>
        </authorList>
    </citation>
    <scope>NUCLEOTIDE SEQUENCE [LARGE SCALE GENOMIC DNA]</scope>
    <source>
        <strain evidence="11 13">UMB0139</strain>
    </source>
</reference>
<evidence type="ECO:0000313" key="12">
    <source>
        <dbReference type="Proteomes" id="UP000069912"/>
    </source>
</evidence>
<protein>
    <recommendedName>
        <fullName evidence="8">Probable manganese-dependent inorganic pyrophosphatase</fullName>
        <ecNumber evidence="8">3.6.1.1</ecNumber>
    </recommendedName>
    <alternativeName>
        <fullName evidence="8">Pyrophosphate phospho-hydrolase</fullName>
        <shortName evidence="8">PPase</shortName>
    </alternativeName>
</protein>
<feature type="binding site" evidence="8">
    <location>
        <position position="75"/>
    </location>
    <ligand>
        <name>Mn(2+)</name>
        <dbReference type="ChEBI" id="CHEBI:29035"/>
        <label>2</label>
    </ligand>
</feature>
<feature type="binding site" evidence="8">
    <location>
        <position position="9"/>
    </location>
    <ligand>
        <name>Mn(2+)</name>
        <dbReference type="ChEBI" id="CHEBI:29035"/>
        <label>1</label>
    </ligand>
</feature>
<feature type="binding site" evidence="8">
    <location>
        <position position="15"/>
    </location>
    <ligand>
        <name>Mn(2+)</name>
        <dbReference type="ChEBI" id="CHEBI:29035"/>
        <label>2</label>
    </ligand>
</feature>
<evidence type="ECO:0000259" key="9">
    <source>
        <dbReference type="SMART" id="SM01131"/>
    </source>
</evidence>
<dbReference type="Pfam" id="PF02833">
    <property type="entry name" value="DHHA2"/>
    <property type="match status" value="1"/>
</dbReference>
<evidence type="ECO:0000256" key="2">
    <source>
        <dbReference type="ARBA" id="ARBA00007350"/>
    </source>
</evidence>
<accession>A0A0X8FCT8</accession>
<dbReference type="InterPro" id="IPR051319">
    <property type="entry name" value="Oligoribo/pAp-PDE_c-di-AMP_PDE"/>
</dbReference>
<evidence type="ECO:0000313" key="13">
    <source>
        <dbReference type="Proteomes" id="UP000234239"/>
    </source>
</evidence>
<evidence type="ECO:0000313" key="10">
    <source>
        <dbReference type="EMBL" id="AMB94789.1"/>
    </source>
</evidence>
<dbReference type="InterPro" id="IPR038763">
    <property type="entry name" value="DHH_sf"/>
</dbReference>
<keyword evidence="6 8" id="KW-0464">Manganese</keyword>
<feature type="binding site" evidence="8">
    <location>
        <position position="13"/>
    </location>
    <ligand>
        <name>Mn(2+)</name>
        <dbReference type="ChEBI" id="CHEBI:29035"/>
        <label>1</label>
    </ligand>
</feature>
<dbReference type="GO" id="GO:0004427">
    <property type="term" value="F:inorganic diphosphate phosphatase activity"/>
    <property type="evidence" value="ECO:0007669"/>
    <property type="project" value="UniProtKB-UniRule"/>
</dbReference>
<proteinExistence type="inferred from homology"/>
<dbReference type="EMBL" id="PKGY01000001">
    <property type="protein sequence ID" value="PKZ23210.1"/>
    <property type="molecule type" value="Genomic_DNA"/>
</dbReference>
<dbReference type="RefSeq" id="WP_067976220.1">
    <property type="nucleotide sequence ID" value="NZ_CAJHKM010000002.1"/>
</dbReference>
<comment type="similarity">
    <text evidence="2 8">Belongs to the PPase class C family.</text>
</comment>
<evidence type="ECO:0000313" key="11">
    <source>
        <dbReference type="EMBL" id="PKZ23210.1"/>
    </source>
</evidence>
<dbReference type="Pfam" id="PF01368">
    <property type="entry name" value="DHH"/>
    <property type="match status" value="1"/>
</dbReference>
<dbReference type="InterPro" id="IPR001667">
    <property type="entry name" value="DDH_dom"/>
</dbReference>
<evidence type="ECO:0000256" key="5">
    <source>
        <dbReference type="ARBA" id="ARBA00022801"/>
    </source>
</evidence>
<feature type="binding site" evidence="8">
    <location>
        <position position="97"/>
    </location>
    <ligand>
        <name>Mn(2+)</name>
        <dbReference type="ChEBI" id="CHEBI:29035"/>
        <label>2</label>
    </ligand>
</feature>
<sequence>MSKILVFGHQNPDTDAITSAITYSHLLNQLGEEAEAIALGDLNPETQFALEHFSVQAPRVLKKVAAETDRVALVDHNEFQQSAEDIREVDIHSVVDHHRIANFETASPLAYTARPVGCTQTVIYGLYQVHGVEVTKEIAGLMLSGLISDTLLLKSPTCTEEDRKLASKLAEIAGIDLEAYGLDMLRAGADVSEKSALEIADGDAKSFEMNGHSVRIGQVNVVDVNDVLKRKDDMLQVMQKETAEKGYDAFFLVVTNILTNDSEGLLVANVDLVEHFEKAFAGEIVDSQIALPGLVSRKKQIVPPLTEAFEEA</sequence>
<dbReference type="GO" id="GO:0005737">
    <property type="term" value="C:cytoplasm"/>
    <property type="evidence" value="ECO:0007669"/>
    <property type="project" value="UniProtKB-SubCell"/>
</dbReference>
<dbReference type="Proteomes" id="UP000069912">
    <property type="component" value="Chromosome"/>
</dbReference>
<dbReference type="NCBIfam" id="NF003877">
    <property type="entry name" value="PRK05427.1"/>
    <property type="match status" value="1"/>
</dbReference>